<protein>
    <submittedName>
        <fullName evidence="1">Uncharacterized protein</fullName>
    </submittedName>
</protein>
<feature type="non-terminal residue" evidence="1">
    <location>
        <position position="1"/>
    </location>
</feature>
<reference evidence="1" key="1">
    <citation type="submission" date="2018-05" db="EMBL/GenBank/DDBJ databases">
        <authorList>
            <person name="Lanie J.A."/>
            <person name="Ng W.-L."/>
            <person name="Kazmierczak K.M."/>
            <person name="Andrzejewski T.M."/>
            <person name="Davidsen T.M."/>
            <person name="Wayne K.J."/>
            <person name="Tettelin H."/>
            <person name="Glass J.I."/>
            <person name="Rusch D."/>
            <person name="Podicherti R."/>
            <person name="Tsui H.-C.T."/>
            <person name="Winkler M.E."/>
        </authorList>
    </citation>
    <scope>NUCLEOTIDE SEQUENCE</scope>
</reference>
<name>A0A382BRT8_9ZZZZ</name>
<dbReference type="EMBL" id="UINC01031013">
    <property type="protein sequence ID" value="SVB16364.1"/>
    <property type="molecule type" value="Genomic_DNA"/>
</dbReference>
<gene>
    <name evidence="1" type="ORF">METZ01_LOCUS169218</name>
</gene>
<dbReference type="AlphaFoldDB" id="A0A382BRT8"/>
<sequence>LECALGTFEVPPFVSIPNPIYTKEFLSCRFEICQIVVDDPFSIYRFVHKSIV</sequence>
<evidence type="ECO:0000313" key="1">
    <source>
        <dbReference type="EMBL" id="SVB16364.1"/>
    </source>
</evidence>
<organism evidence="1">
    <name type="scientific">marine metagenome</name>
    <dbReference type="NCBI Taxonomy" id="408172"/>
    <lineage>
        <taxon>unclassified sequences</taxon>
        <taxon>metagenomes</taxon>
        <taxon>ecological metagenomes</taxon>
    </lineage>
</organism>
<accession>A0A382BRT8</accession>
<proteinExistence type="predicted"/>